<dbReference type="SUPFAM" id="SSF53335">
    <property type="entry name" value="S-adenosyl-L-methionine-dependent methyltransferases"/>
    <property type="match status" value="1"/>
</dbReference>
<name>B9KYH1_THERP</name>
<dbReference type="InterPro" id="IPR052356">
    <property type="entry name" value="Thiol_S-MT"/>
</dbReference>
<dbReference type="HOGENOM" id="CLU_037990_7_3_0"/>
<dbReference type="OrthoDB" id="9772751at2"/>
<evidence type="ECO:0000313" key="3">
    <source>
        <dbReference type="Proteomes" id="UP000000447"/>
    </source>
</evidence>
<dbReference type="InterPro" id="IPR013216">
    <property type="entry name" value="Methyltransf_11"/>
</dbReference>
<keyword evidence="2" id="KW-0489">Methyltransferase</keyword>
<feature type="domain" description="Methyltransferase type 11" evidence="1">
    <location>
        <begin position="49"/>
        <end position="143"/>
    </location>
</feature>
<dbReference type="RefSeq" id="WP_012641921.1">
    <property type="nucleotide sequence ID" value="NC_011959.1"/>
</dbReference>
<dbReference type="eggNOG" id="COG2226">
    <property type="taxonomic scope" value="Bacteria"/>
</dbReference>
<gene>
    <name evidence="2" type="ordered locus">trd_0516</name>
</gene>
<dbReference type="CDD" id="cd02440">
    <property type="entry name" value="AdoMet_MTases"/>
    <property type="match status" value="1"/>
</dbReference>
<dbReference type="EMBL" id="CP001275">
    <property type="protein sequence ID" value="ACM05534.1"/>
    <property type="molecule type" value="Genomic_DNA"/>
</dbReference>
<dbReference type="Gene3D" id="3.40.50.150">
    <property type="entry name" value="Vaccinia Virus protein VP39"/>
    <property type="match status" value="1"/>
</dbReference>
<dbReference type="STRING" id="309801.trd_0516"/>
<dbReference type="PANTHER" id="PTHR45036:SF1">
    <property type="entry name" value="METHYLTRANSFERASE LIKE 7A"/>
    <property type="match status" value="1"/>
</dbReference>
<sequence>MHDQRTVRELARQYDRLAGQYDAAMDRIERWLLGDWRAWAAHQAIGWTLEIAIGTGRTLPSYRPGIVLVGIDVSLGMLRVAHRRARAHGRPVTLLRADAQALPLRDASVDTVLSILSLCTIPDVQQALREAYRVLRPGGRLILVEHVRSDRRLLGLAQRLIEPLSVRFAHDHLAREPLPMVVANGFQVLQEQRRLAGIVQRILAVKPS</sequence>
<organism evidence="2 3">
    <name type="scientific">Thermomicrobium roseum (strain ATCC 27502 / DSM 5159 / P-2)</name>
    <dbReference type="NCBI Taxonomy" id="309801"/>
    <lineage>
        <taxon>Bacteria</taxon>
        <taxon>Pseudomonadati</taxon>
        <taxon>Thermomicrobiota</taxon>
        <taxon>Thermomicrobia</taxon>
        <taxon>Thermomicrobiales</taxon>
        <taxon>Thermomicrobiaceae</taxon>
        <taxon>Thermomicrobium</taxon>
    </lineage>
</organism>
<evidence type="ECO:0000259" key="1">
    <source>
        <dbReference type="Pfam" id="PF08241"/>
    </source>
</evidence>
<dbReference type="PANTHER" id="PTHR45036">
    <property type="entry name" value="METHYLTRANSFERASE LIKE 7B"/>
    <property type="match status" value="1"/>
</dbReference>
<dbReference type="AlphaFoldDB" id="B9KYH1"/>
<dbReference type="GO" id="GO:0032259">
    <property type="term" value="P:methylation"/>
    <property type="evidence" value="ECO:0007669"/>
    <property type="project" value="UniProtKB-KW"/>
</dbReference>
<dbReference type="InterPro" id="IPR029063">
    <property type="entry name" value="SAM-dependent_MTases_sf"/>
</dbReference>
<reference evidence="2 3" key="1">
    <citation type="journal article" date="2009" name="PLoS ONE">
        <title>Complete genome sequence of the aerobic CO-oxidizing thermophile Thermomicrobium roseum.</title>
        <authorList>
            <person name="Wu D."/>
            <person name="Raymond J."/>
            <person name="Wu M."/>
            <person name="Chatterji S."/>
            <person name="Ren Q."/>
            <person name="Graham J.E."/>
            <person name="Bryant D.A."/>
            <person name="Robb F."/>
            <person name="Colman A."/>
            <person name="Tallon L.J."/>
            <person name="Badger J.H."/>
            <person name="Madupu R."/>
            <person name="Ward N.L."/>
            <person name="Eisen J.A."/>
        </authorList>
    </citation>
    <scope>NUCLEOTIDE SEQUENCE [LARGE SCALE GENOMIC DNA]</scope>
    <source>
        <strain evidence="3">ATCC 27502 / DSM 5159 / P-2</strain>
    </source>
</reference>
<protein>
    <submittedName>
        <fullName evidence="2">Methyltransferase, UbiE/COQ5 family</fullName>
    </submittedName>
</protein>
<keyword evidence="2" id="KW-0808">Transferase</keyword>
<keyword evidence="3" id="KW-1185">Reference proteome</keyword>
<dbReference type="KEGG" id="tro:trd_0516"/>
<evidence type="ECO:0000313" key="2">
    <source>
        <dbReference type="EMBL" id="ACM05534.1"/>
    </source>
</evidence>
<accession>B9KYH1</accession>
<dbReference type="GO" id="GO:0008757">
    <property type="term" value="F:S-adenosylmethionine-dependent methyltransferase activity"/>
    <property type="evidence" value="ECO:0007669"/>
    <property type="project" value="InterPro"/>
</dbReference>
<dbReference type="Pfam" id="PF08241">
    <property type="entry name" value="Methyltransf_11"/>
    <property type="match status" value="1"/>
</dbReference>
<proteinExistence type="predicted"/>
<dbReference type="Proteomes" id="UP000000447">
    <property type="component" value="Chromosome"/>
</dbReference>